<evidence type="ECO:0000256" key="3">
    <source>
        <dbReference type="SAM" id="MobiDB-lite"/>
    </source>
</evidence>
<evidence type="ECO:0000256" key="1">
    <source>
        <dbReference type="ARBA" id="ARBA00004123"/>
    </source>
</evidence>
<protein>
    <recommendedName>
        <fullName evidence="4">U1-type domain-containing protein</fullName>
    </recommendedName>
</protein>
<dbReference type="Proteomes" id="UP000467840">
    <property type="component" value="Chromosome 16"/>
</dbReference>
<dbReference type="GO" id="GO:0000122">
    <property type="term" value="P:negative regulation of transcription by RNA polymerase II"/>
    <property type="evidence" value="ECO:0007669"/>
    <property type="project" value="TreeGrafter"/>
</dbReference>
<gene>
    <name evidence="5" type="ORF">GH714_001432</name>
</gene>
<dbReference type="Pfam" id="PF12874">
    <property type="entry name" value="zf-met"/>
    <property type="match status" value="1"/>
</dbReference>
<feature type="compositionally biased region" description="Basic and acidic residues" evidence="3">
    <location>
        <begin position="101"/>
        <end position="114"/>
    </location>
</feature>
<reference evidence="5 6" key="1">
    <citation type="journal article" date="2020" name="Mol. Plant">
        <title>The Chromosome-Based Rubber Tree Genome Provides New Insights into Spurge Genome Evolution and Rubber Biosynthesis.</title>
        <authorList>
            <person name="Liu J."/>
            <person name="Shi C."/>
            <person name="Shi C.C."/>
            <person name="Li W."/>
            <person name="Zhang Q.J."/>
            <person name="Zhang Y."/>
            <person name="Li K."/>
            <person name="Lu H.F."/>
            <person name="Shi C."/>
            <person name="Zhu S.T."/>
            <person name="Xiao Z.Y."/>
            <person name="Nan H."/>
            <person name="Yue Y."/>
            <person name="Zhu X.G."/>
            <person name="Wu Y."/>
            <person name="Hong X.N."/>
            <person name="Fan G.Y."/>
            <person name="Tong Y."/>
            <person name="Zhang D."/>
            <person name="Mao C.L."/>
            <person name="Liu Y.L."/>
            <person name="Hao S.J."/>
            <person name="Liu W.Q."/>
            <person name="Lv M.Q."/>
            <person name="Zhang H.B."/>
            <person name="Liu Y."/>
            <person name="Hu-Tang G.R."/>
            <person name="Wang J.P."/>
            <person name="Wang J.H."/>
            <person name="Sun Y.H."/>
            <person name="Ni S.B."/>
            <person name="Chen W.B."/>
            <person name="Zhang X.C."/>
            <person name="Jiao Y.N."/>
            <person name="Eichler E.E."/>
            <person name="Li G.H."/>
            <person name="Liu X."/>
            <person name="Gao L.Z."/>
        </authorList>
    </citation>
    <scope>NUCLEOTIDE SEQUENCE [LARGE SCALE GENOMIC DNA]</scope>
    <source>
        <strain evidence="6">cv. GT1</strain>
        <tissue evidence="5">Leaf</tissue>
    </source>
</reference>
<dbReference type="InterPro" id="IPR058719">
    <property type="entry name" value="WHD_LYAR"/>
</dbReference>
<keyword evidence="2" id="KW-0539">Nucleus</keyword>
<dbReference type="GO" id="GO:0006364">
    <property type="term" value="P:rRNA processing"/>
    <property type="evidence" value="ECO:0007669"/>
    <property type="project" value="TreeGrafter"/>
</dbReference>
<dbReference type="Gene3D" id="3.30.160.60">
    <property type="entry name" value="Classic Zinc Finger"/>
    <property type="match status" value="1"/>
</dbReference>
<feature type="region of interest" description="Disordered" evidence="3">
    <location>
        <begin position="92"/>
        <end position="137"/>
    </location>
</feature>
<feature type="compositionally biased region" description="Basic residues" evidence="3">
    <location>
        <begin position="177"/>
        <end position="189"/>
    </location>
</feature>
<evidence type="ECO:0000259" key="4">
    <source>
        <dbReference type="SMART" id="SM00451"/>
    </source>
</evidence>
<dbReference type="InterPro" id="IPR036236">
    <property type="entry name" value="Znf_C2H2_sf"/>
</dbReference>
<name>A0A6A6LMQ5_HEVBR</name>
<dbReference type="FunFam" id="3.30.160.60:FF:001583">
    <property type="entry name" value="UBP1-associated proteins 1C"/>
    <property type="match status" value="1"/>
</dbReference>
<organism evidence="5 6">
    <name type="scientific">Hevea brasiliensis</name>
    <name type="common">Para rubber tree</name>
    <name type="synonym">Siphonia brasiliensis</name>
    <dbReference type="NCBI Taxonomy" id="3981"/>
    <lineage>
        <taxon>Eukaryota</taxon>
        <taxon>Viridiplantae</taxon>
        <taxon>Streptophyta</taxon>
        <taxon>Embryophyta</taxon>
        <taxon>Tracheophyta</taxon>
        <taxon>Spermatophyta</taxon>
        <taxon>Magnoliopsida</taxon>
        <taxon>eudicotyledons</taxon>
        <taxon>Gunneridae</taxon>
        <taxon>Pentapetalae</taxon>
        <taxon>rosids</taxon>
        <taxon>fabids</taxon>
        <taxon>Malpighiales</taxon>
        <taxon>Euphorbiaceae</taxon>
        <taxon>Crotonoideae</taxon>
        <taxon>Micrandreae</taxon>
        <taxon>Hevea</taxon>
    </lineage>
</organism>
<dbReference type="InterPro" id="IPR039999">
    <property type="entry name" value="LYAR"/>
</dbReference>
<dbReference type="GO" id="GO:0005730">
    <property type="term" value="C:nucleolus"/>
    <property type="evidence" value="ECO:0007669"/>
    <property type="project" value="TreeGrafter"/>
</dbReference>
<feature type="domain" description="U1-type" evidence="4">
    <location>
        <begin position="148"/>
        <end position="182"/>
    </location>
</feature>
<dbReference type="InterPro" id="IPR013087">
    <property type="entry name" value="Znf_C2H2_type"/>
</dbReference>
<accession>A0A6A6LMQ5</accession>
<evidence type="ECO:0000256" key="2">
    <source>
        <dbReference type="ARBA" id="ARBA00023242"/>
    </source>
</evidence>
<keyword evidence="6" id="KW-1185">Reference proteome</keyword>
<comment type="caution">
    <text evidence="5">The sequence shown here is derived from an EMBL/GenBank/DDBJ whole genome shotgun (WGS) entry which is preliminary data.</text>
</comment>
<dbReference type="InterPro" id="IPR003604">
    <property type="entry name" value="Matrin/U1-like-C_Znf_C2H2"/>
</dbReference>
<sequence>MSSPMNHPYVICAKVPVAHGCPFSQHHGAQLACCNLLRESLNYHRSAWTVKFICAGKFEISKLGTFILWLMPNDGIKRCRFDRIKQQNRRIASCHVGSSPRDPKRLFCDQEKYGPKGQGKASNGATPKPSKNTKQQPDIDINVGLSERPPWFCSLCNTKATSKQTLLLHADGKKHRSKARAFHAAKRQQTKQIEESAQDKTAINGNARNGEVPDNNHVEEQKGKEMRKRDRASAISETETGKLQSKKRKLDQFGSDGTVIMTDGDATDYIGDGVTQVDKVVESGCKKDAKKKMKLKRLIKSALRTNPDGVLKMKKLKKLVLNSLRESGITDDKAQLSGVLEQKINSSSRFRVDDKCVWLVAKD</sequence>
<feature type="compositionally biased region" description="Polar residues" evidence="3">
    <location>
        <begin position="120"/>
        <end position="136"/>
    </location>
</feature>
<evidence type="ECO:0000313" key="5">
    <source>
        <dbReference type="EMBL" id="KAF2302720.1"/>
    </source>
</evidence>
<proteinExistence type="predicted"/>
<feature type="region of interest" description="Disordered" evidence="3">
    <location>
        <begin position="177"/>
        <end position="243"/>
    </location>
</feature>
<dbReference type="SMART" id="SM00451">
    <property type="entry name" value="ZnF_U1"/>
    <property type="match status" value="1"/>
</dbReference>
<dbReference type="AlphaFoldDB" id="A0A6A6LMQ5"/>
<dbReference type="GO" id="GO:0003677">
    <property type="term" value="F:DNA binding"/>
    <property type="evidence" value="ECO:0007669"/>
    <property type="project" value="InterPro"/>
</dbReference>
<dbReference type="Pfam" id="PF25879">
    <property type="entry name" value="WHD_LYAR"/>
    <property type="match status" value="1"/>
</dbReference>
<dbReference type="EMBL" id="JAAGAX010000009">
    <property type="protein sequence ID" value="KAF2302720.1"/>
    <property type="molecule type" value="Genomic_DNA"/>
</dbReference>
<dbReference type="PANTHER" id="PTHR13100:SF10">
    <property type="entry name" value="CELL GROWTH-REGULATING NUCLEOLAR PROTEIN"/>
    <property type="match status" value="1"/>
</dbReference>
<feature type="compositionally biased region" description="Basic and acidic residues" evidence="3">
    <location>
        <begin position="214"/>
        <end position="232"/>
    </location>
</feature>
<dbReference type="GO" id="GO:0008270">
    <property type="term" value="F:zinc ion binding"/>
    <property type="evidence" value="ECO:0007669"/>
    <property type="project" value="InterPro"/>
</dbReference>
<dbReference type="SUPFAM" id="SSF57667">
    <property type="entry name" value="beta-beta-alpha zinc fingers"/>
    <property type="match status" value="1"/>
</dbReference>
<dbReference type="PANTHER" id="PTHR13100">
    <property type="entry name" value="CELL GROWTH-REGULATING NUCLEOLAR PROTEIN LYAR"/>
    <property type="match status" value="1"/>
</dbReference>
<comment type="subcellular location">
    <subcellularLocation>
        <location evidence="1">Nucleus</location>
    </subcellularLocation>
</comment>
<evidence type="ECO:0000313" key="6">
    <source>
        <dbReference type="Proteomes" id="UP000467840"/>
    </source>
</evidence>